<dbReference type="CDD" id="cd01233">
    <property type="entry name" value="PH_KIFIA_KIFIB"/>
    <property type="match status" value="1"/>
</dbReference>
<dbReference type="GO" id="GO:0008574">
    <property type="term" value="F:plus-end-directed microtubule motor activity"/>
    <property type="evidence" value="ECO:0007669"/>
    <property type="project" value="UniProtKB-EC"/>
</dbReference>
<keyword evidence="13" id="KW-0413">Isomerase</keyword>
<evidence type="ECO:0000256" key="17">
    <source>
        <dbReference type="ARBA" id="ARBA00066390"/>
    </source>
</evidence>
<keyword evidence="6 18" id="KW-0547">Nucleotide-binding</keyword>
<keyword evidence="4" id="KW-0597">Phosphoprotein</keyword>
<dbReference type="Gene3D" id="2.30.29.30">
    <property type="entry name" value="Pleckstrin-homology domain (PH domain)/Phosphotyrosine-binding domain (PTB)"/>
    <property type="match status" value="1"/>
</dbReference>
<comment type="catalytic activity">
    <reaction evidence="16">
        <text>ATP + H2O + a kinesin associated with a microtubule at position (n) = ADP + phosphate a kinesin associated with a microtubule at position (n+1, toward the plus end).</text>
        <dbReference type="EC" id="5.6.1.3"/>
    </reaction>
</comment>
<dbReference type="GO" id="GO:0030658">
    <property type="term" value="C:transport vesicle membrane"/>
    <property type="evidence" value="ECO:0007669"/>
    <property type="project" value="UniProtKB-SubCell"/>
</dbReference>
<evidence type="ECO:0000256" key="14">
    <source>
        <dbReference type="ARBA" id="ARBA00023329"/>
    </source>
</evidence>
<evidence type="ECO:0000256" key="4">
    <source>
        <dbReference type="ARBA" id="ARBA00022553"/>
    </source>
</evidence>
<dbReference type="GO" id="GO:0005524">
    <property type="term" value="F:ATP binding"/>
    <property type="evidence" value="ECO:0007669"/>
    <property type="project" value="UniProtKB-UniRule"/>
</dbReference>
<keyword evidence="8" id="KW-0770">Synapse</keyword>
<dbReference type="InterPro" id="IPR011993">
    <property type="entry name" value="PH-like_dom_sf"/>
</dbReference>
<dbReference type="InterPro" id="IPR027417">
    <property type="entry name" value="P-loop_NTPase"/>
</dbReference>
<dbReference type="Pfam" id="PF00498">
    <property type="entry name" value="FHA"/>
    <property type="match status" value="1"/>
</dbReference>
<dbReference type="EC" id="5.6.1.3" evidence="17"/>
<keyword evidence="12" id="KW-0206">Cytoskeleton</keyword>
<keyword evidence="9 19" id="KW-0175">Coiled coil</keyword>
<dbReference type="PROSITE" id="PS00411">
    <property type="entry name" value="KINESIN_MOTOR_1"/>
    <property type="match status" value="1"/>
</dbReference>
<dbReference type="InterPro" id="IPR001849">
    <property type="entry name" value="PH_domain"/>
</dbReference>
<dbReference type="FunFam" id="2.60.200.20:FF:000001">
    <property type="entry name" value="Kinesin family member 1B"/>
    <property type="match status" value="1"/>
</dbReference>
<dbReference type="PROSITE" id="PS50003">
    <property type="entry name" value="PH_DOMAIN"/>
    <property type="match status" value="1"/>
</dbReference>
<dbReference type="InterPro" id="IPR036961">
    <property type="entry name" value="Kinesin_motor_dom_sf"/>
</dbReference>
<dbReference type="InterPro" id="IPR008984">
    <property type="entry name" value="SMAD_FHA_dom_sf"/>
</dbReference>
<dbReference type="InterPro" id="IPR032405">
    <property type="entry name" value="Kinesin_assoc"/>
</dbReference>
<reference evidence="23 24" key="1">
    <citation type="submission" date="2019-06" db="EMBL/GenBank/DDBJ databases">
        <title>Draft genomes of female and male turbot (Scophthalmus maximus).</title>
        <authorList>
            <person name="Xu H."/>
            <person name="Xu X.-W."/>
            <person name="Shao C."/>
            <person name="Chen S."/>
        </authorList>
    </citation>
    <scope>NUCLEOTIDE SEQUENCE [LARGE SCALE GENOMIC DNA]</scope>
    <source>
        <strain evidence="23">Ysfricsl-2016a</strain>
        <tissue evidence="23">Blood</tissue>
    </source>
</reference>
<name>A0A6A4TWN3_SCOMX</name>
<evidence type="ECO:0000313" key="24">
    <source>
        <dbReference type="Proteomes" id="UP000438429"/>
    </source>
</evidence>
<dbReference type="PROSITE" id="PS50067">
    <property type="entry name" value="KINESIN_MOTOR_2"/>
    <property type="match status" value="1"/>
</dbReference>
<organism evidence="23 24">
    <name type="scientific">Scophthalmus maximus</name>
    <name type="common">Turbot</name>
    <name type="synonym">Psetta maxima</name>
    <dbReference type="NCBI Taxonomy" id="52904"/>
    <lineage>
        <taxon>Eukaryota</taxon>
        <taxon>Metazoa</taxon>
        <taxon>Chordata</taxon>
        <taxon>Craniata</taxon>
        <taxon>Vertebrata</taxon>
        <taxon>Euteleostomi</taxon>
        <taxon>Actinopterygii</taxon>
        <taxon>Neopterygii</taxon>
        <taxon>Teleostei</taxon>
        <taxon>Neoteleostei</taxon>
        <taxon>Acanthomorphata</taxon>
        <taxon>Carangaria</taxon>
        <taxon>Pleuronectiformes</taxon>
        <taxon>Pleuronectoidei</taxon>
        <taxon>Scophthalmidae</taxon>
        <taxon>Scophthalmus</taxon>
    </lineage>
</organism>
<dbReference type="FunFam" id="3.40.850.10:FF:000004">
    <property type="entry name" value="Kinesin-like protein isoform 2"/>
    <property type="match status" value="1"/>
</dbReference>
<comment type="caution">
    <text evidence="23">The sequence shown here is derived from an EMBL/GenBank/DDBJ whole genome shotgun (WGS) entry which is preliminary data.</text>
</comment>
<dbReference type="InterPro" id="IPR019821">
    <property type="entry name" value="Kinesin_motor_CS"/>
</dbReference>
<evidence type="ECO:0000256" key="8">
    <source>
        <dbReference type="ARBA" id="ARBA00023018"/>
    </source>
</evidence>
<dbReference type="PANTHER" id="PTHR47117">
    <property type="entry name" value="STAR-RELATED LIPID TRANSFER PROTEIN 9"/>
    <property type="match status" value="1"/>
</dbReference>
<evidence type="ECO:0000256" key="5">
    <source>
        <dbReference type="ARBA" id="ARBA00022701"/>
    </source>
</evidence>
<evidence type="ECO:0000256" key="15">
    <source>
        <dbReference type="ARBA" id="ARBA00034103"/>
    </source>
</evidence>
<dbReference type="GO" id="GO:0045202">
    <property type="term" value="C:synapse"/>
    <property type="evidence" value="ECO:0007669"/>
    <property type="project" value="UniProtKB-SubCell"/>
</dbReference>
<dbReference type="InterPro" id="IPR001752">
    <property type="entry name" value="Kinesin_motor_dom"/>
</dbReference>
<dbReference type="Proteomes" id="UP000438429">
    <property type="component" value="Unassembled WGS sequence"/>
</dbReference>
<feature type="domain" description="PH" evidence="20">
    <location>
        <begin position="1539"/>
        <end position="1637"/>
    </location>
</feature>
<dbReference type="Pfam" id="PF00169">
    <property type="entry name" value="PH"/>
    <property type="match status" value="1"/>
</dbReference>
<dbReference type="Gene3D" id="3.40.850.10">
    <property type="entry name" value="Kinesin motor domain"/>
    <property type="match status" value="1"/>
</dbReference>
<feature type="domain" description="Kinesin motor" evidence="22">
    <location>
        <begin position="5"/>
        <end position="349"/>
    </location>
</feature>
<proteinExistence type="inferred from homology"/>
<evidence type="ECO:0000256" key="10">
    <source>
        <dbReference type="ARBA" id="ARBA00023136"/>
    </source>
</evidence>
<dbReference type="GO" id="GO:0010970">
    <property type="term" value="P:transport along microtubule"/>
    <property type="evidence" value="ECO:0007669"/>
    <property type="project" value="UniProtKB-ARBA"/>
</dbReference>
<comment type="similarity">
    <text evidence="18">Belongs to the TRAFAC class myosin-kinesin ATPase superfamily. Kinesin family.</text>
</comment>
<keyword evidence="14" id="KW-0968">Cytoplasmic vesicle</keyword>
<accession>A0A6A4TWN3</accession>
<feature type="coiled-coil region" evidence="19">
    <location>
        <begin position="424"/>
        <end position="451"/>
    </location>
</feature>
<evidence type="ECO:0000256" key="1">
    <source>
        <dbReference type="ARBA" id="ARBA00004245"/>
    </source>
</evidence>
<dbReference type="SMART" id="SM00240">
    <property type="entry name" value="FHA"/>
    <property type="match status" value="1"/>
</dbReference>
<dbReference type="InterPro" id="IPR000253">
    <property type="entry name" value="FHA_dom"/>
</dbReference>
<dbReference type="SMART" id="SM00129">
    <property type="entry name" value="KISc"/>
    <property type="match status" value="1"/>
</dbReference>
<dbReference type="InterPro" id="IPR049780">
    <property type="entry name" value="PH_KIFIA_KIFIB"/>
</dbReference>
<evidence type="ECO:0000256" key="11">
    <source>
        <dbReference type="ARBA" id="ARBA00023175"/>
    </source>
</evidence>
<evidence type="ECO:0000256" key="16">
    <source>
        <dbReference type="ARBA" id="ARBA00050273"/>
    </source>
</evidence>
<evidence type="ECO:0000256" key="12">
    <source>
        <dbReference type="ARBA" id="ARBA00023212"/>
    </source>
</evidence>
<keyword evidence="7 18" id="KW-0067">ATP-binding</keyword>
<dbReference type="FunFam" id="2.30.29.30:FF:000023">
    <property type="entry name" value="Kinesin family member 1B"/>
    <property type="match status" value="1"/>
</dbReference>
<keyword evidence="3" id="KW-0963">Cytoplasm</keyword>
<dbReference type="EMBL" id="VEVO01000001">
    <property type="protein sequence ID" value="KAF0046961.1"/>
    <property type="molecule type" value="Genomic_DNA"/>
</dbReference>
<dbReference type="Gene3D" id="6.10.250.2520">
    <property type="match status" value="1"/>
</dbReference>
<dbReference type="GO" id="GO:0008017">
    <property type="term" value="F:microtubule binding"/>
    <property type="evidence" value="ECO:0007669"/>
    <property type="project" value="InterPro"/>
</dbReference>
<dbReference type="Pfam" id="PF00225">
    <property type="entry name" value="Kinesin"/>
    <property type="match status" value="1"/>
</dbReference>
<evidence type="ECO:0000259" key="20">
    <source>
        <dbReference type="PROSITE" id="PS50003"/>
    </source>
</evidence>
<comment type="subcellular location">
    <subcellularLocation>
        <location evidence="1">Cytoplasm</location>
        <location evidence="1">Cytoskeleton</location>
    </subcellularLocation>
    <subcellularLocation>
        <location evidence="2">Cytoplasmic vesicle</location>
        <location evidence="2">Secretory vesicle membrane</location>
    </subcellularLocation>
    <subcellularLocation>
        <location evidence="15">Synapse</location>
    </subcellularLocation>
</comment>
<dbReference type="InterPro" id="IPR022164">
    <property type="entry name" value="Kinesin-like"/>
</dbReference>
<dbReference type="PANTHER" id="PTHR47117:SF2">
    <property type="entry name" value="KINESIN-LIKE PROTEIN KIF1A ISOFORM X1"/>
    <property type="match status" value="1"/>
</dbReference>
<dbReference type="Gene3D" id="2.60.200.20">
    <property type="match status" value="1"/>
</dbReference>
<evidence type="ECO:0000256" key="2">
    <source>
        <dbReference type="ARBA" id="ARBA00004250"/>
    </source>
</evidence>
<dbReference type="PROSITE" id="PS50006">
    <property type="entry name" value="FHA_DOMAIN"/>
    <property type="match status" value="1"/>
</dbReference>
<evidence type="ECO:0000256" key="7">
    <source>
        <dbReference type="ARBA" id="ARBA00022840"/>
    </source>
</evidence>
<dbReference type="SUPFAM" id="SSF50729">
    <property type="entry name" value="PH domain-like"/>
    <property type="match status" value="1"/>
</dbReference>
<dbReference type="SUPFAM" id="SSF49879">
    <property type="entry name" value="SMAD/FHA domain"/>
    <property type="match status" value="1"/>
</dbReference>
<dbReference type="CDD" id="cd01365">
    <property type="entry name" value="KISc_KIF1A_KIF1B"/>
    <property type="match status" value="1"/>
</dbReference>
<protein>
    <recommendedName>
        <fullName evidence="17">plus-end-directed kinesin ATPase</fullName>
        <ecNumber evidence="17">5.6.1.3</ecNumber>
    </recommendedName>
</protein>
<feature type="coiled-coil region" evidence="19">
    <location>
        <begin position="622"/>
        <end position="671"/>
    </location>
</feature>
<dbReference type="GO" id="GO:0005874">
    <property type="term" value="C:microtubule"/>
    <property type="evidence" value="ECO:0007669"/>
    <property type="project" value="UniProtKB-KW"/>
</dbReference>
<keyword evidence="11 18" id="KW-0505">Motor protein</keyword>
<dbReference type="SUPFAM" id="SSF52540">
    <property type="entry name" value="P-loop containing nucleoside triphosphate hydrolases"/>
    <property type="match status" value="1"/>
</dbReference>
<dbReference type="Pfam" id="PF16183">
    <property type="entry name" value="Kinesin_assoc"/>
    <property type="match status" value="1"/>
</dbReference>
<dbReference type="Pfam" id="PF12423">
    <property type="entry name" value="KIF1B"/>
    <property type="match status" value="1"/>
</dbReference>
<gene>
    <name evidence="23" type="ORF">F2P81_000594</name>
</gene>
<evidence type="ECO:0000256" key="13">
    <source>
        <dbReference type="ARBA" id="ARBA00023235"/>
    </source>
</evidence>
<evidence type="ECO:0000313" key="23">
    <source>
        <dbReference type="EMBL" id="KAF0046961.1"/>
    </source>
</evidence>
<feature type="binding site" evidence="18">
    <location>
        <begin position="96"/>
        <end position="103"/>
    </location>
    <ligand>
        <name>ATP</name>
        <dbReference type="ChEBI" id="CHEBI:30616"/>
    </ligand>
</feature>
<sequence>MAGASVKVAVRVRPFNSREIGKDSKCIIQMSGNTTTILNPKQPKENKSFNFDFSYWSHTTPEDINYASQMQVYKDIGEEMLLHAFEGYNVCIFAYGQTGAGKSYTMMGRQETDQEGIIPLLCEDLFTKINDSNNDNSKSYSVEVSYMEIYCERVRDLLNPKNKGNLRVREHPLMGPYVEDLSKLAVTSYNDIQDLMDSGNKARTVAATNMNETSSRSHAVFNIIFTQKKHDMDSDNTSEKVSKISLVDLAGSERADSTGAKGTRLKEGANINKSLTTLGKVISGLAELNKKKKKAESFIPYRDSVLTWLLRENLGGNSRTAMVAALSPADINYDETLSTLRYADRAKQIRCNAVINEDPNNRLVRELKEEVARLKDLLFAQGLGDIIEMSNAMTGMSPSPSLSALSSRAGSISNLHDRIFSPASEEAIERLKETEKIIAELNETWEEKLRRTEAIRMDREALLAEMGVAMREDGGTVGVFSPKKTPHLVNLNEDPLMSECLLYYIKDGITKVGREDAKTRQDIVLSGHFIRDEHCTFSSTTGPQGEGNVIFEPCEGSETYVNGKRVTSPIVLRTGNRIIMGKSHVFRFNDPEQARLERERTPCAETPVEPVDWAFAQRELLEKQGIDMKQEMEQRLQELEDQYRKEREEASNLLEQQRLDYESKLEALQKQVNSRCLESPEEEEEPEEEVPWTQRETELALWAFRKWRFYQFTSLRDLLWGNAIFLKEANAISVELKKKVQFQFVLLTDTLYSPLPPDLLPPCVAKERERRPFPQTIVAVEVQDQKNGATHYWTLEKLRQRLDLMREMYDRAAELPSSAVEDCDHALTGGDPFYDRFPWFRLVGRAFVYLSNLLYPVPLVHRVAIVSEKGEVKGFLRVAVQAISADEEAPDYGSGVRQSGTAKISFEDKHFEKFQTDSCPGGMSHSNSSQEELRIVEGEGQNAEMGITADEVNNNTCEAKSLGLGLDLPLDVSPESALSHLKIGSTFTFRVTVLQASSISAEYADIFCQFNFIHRHDEAFSTEPLKNTGRGPPLGFYHVQNIKVEVTKSFVEYIKTQPIVFEVFGHYQKQPFPPLCKDLISPLRPSRRQFPRVMPLSKPVPATKLSTLTRSTAGPCHAKYDLMAFFEICELEANGDYIPAVVDHRGRMPCHGTFLLHQGIQRRITVTIAHETGNDVEWKEVKELVIGRIRNTPEADETIIDPNILSLNILSSGYFWPKHDDKTFYRFEAAWDSSMHNSLLLNRVTPYGEKIYITLSAYLEMENCTQPTVITKDFCMVFYSRDAKLPASRSIRNLFSTGCLRPSESNRVTGVYEVTLCHVADNGSPGMQRRRRRVLDTSVAYVRGEENLAGWRPRSDSLILDHQWELEKLSLLQEVEKTRHYLLLREKLEATLQAGQEVLYKSSDISDFAKSPVLSHSPGSSPALESPNQRQRELAAKCLRLLMHTFNREYSQVSSSASESKLSEMSASLMGESSSSLSTLTPSSTCPSLVEGHYDIRHAEPSSGASTPDLDPYSPVDRKKALRGYSFVPDIQEIRVSPIVSKKGYLHFLEPHTSGWLKRYVVVRRPYVYLYRSERDSVERAVINLSSAKVEYSEDKQTLLRTPNTFAVCTEHRGILLQATNDKEMHDWLYAFNPLLAGTIRGAPAASKLWSVNEQSRHGEQQVVTSFNHLKPPERDLTLMSHMKSIKSLRHAGFTAVFTGPTKLDSEEVLEDVPVVDVILADIDSLVPTHDEAGRPIAEWKRQVMVRQLQVRLQDDEEQRREDMADGYMTVDGWKYSQAHNAVLGPFGELLTEDDLVYLQQQVETVSLQKHCQAYELELTRLTEELRAILPDPIVNISLNKEALQQMDAEGKMHLTLPVWCGQVSEIVKSMSLLVANLSQTTEFRSDSRVVEDMMKGLQGDKDSSGIDVGQGFMQQGQEMVPAHVETSSGFRIPHIGMASAFSHRLETNSYSRARRERVEMEIQQSGVSVSNLRSTFEGQIGGIYPFAGFVRGGQGLKNQVVTGASGGNDTASSGFSCELSSRETSKKVSPVMETTSLRKERIVVLFLSHWKKSAYAISVKAARQRHEQEAESGRVTAAPPQKKITSMFQFCQQRAAVDKMLNTWRNKLELKEGPKSCFSSSNSPNPPPRVTYSPEQFLPDVDGVAMSHDSLTLDLFMLGYFHILEQDLLPEERKMRHLLCFEIFDHVGSFPWETVRDFHKAVLQEIQAGRRQWRDGFKDIKVRFFGHSRVYRSTSSPPPLLLSSSSLLPDSRLVPKVIVQTAGPDECSSNTDASCFNCEDICKYIDRSFAFWKEKEAELFDFEQ</sequence>
<dbReference type="PRINTS" id="PR00380">
    <property type="entry name" value="KINESINHEAVY"/>
</dbReference>
<evidence type="ECO:0000259" key="22">
    <source>
        <dbReference type="PROSITE" id="PS50067"/>
    </source>
</evidence>
<dbReference type="SMART" id="SM00233">
    <property type="entry name" value="PH"/>
    <property type="match status" value="1"/>
</dbReference>
<evidence type="ECO:0000256" key="3">
    <source>
        <dbReference type="ARBA" id="ARBA00022490"/>
    </source>
</evidence>
<feature type="domain" description="FHA" evidence="21">
    <location>
        <begin position="510"/>
        <end position="566"/>
    </location>
</feature>
<dbReference type="InterPro" id="IPR022140">
    <property type="entry name" value="Kinesin-like_KIF1-typ"/>
</dbReference>
<evidence type="ECO:0000259" key="21">
    <source>
        <dbReference type="PROSITE" id="PS50006"/>
    </source>
</evidence>
<keyword evidence="5" id="KW-0493">Microtubule</keyword>
<keyword evidence="10" id="KW-0472">Membrane</keyword>
<evidence type="ECO:0000256" key="19">
    <source>
        <dbReference type="SAM" id="Coils"/>
    </source>
</evidence>
<dbReference type="Pfam" id="PF12473">
    <property type="entry name" value="DUF3694"/>
    <property type="match status" value="1"/>
</dbReference>
<evidence type="ECO:0000256" key="9">
    <source>
        <dbReference type="ARBA" id="ARBA00023054"/>
    </source>
</evidence>
<evidence type="ECO:0000256" key="18">
    <source>
        <dbReference type="PROSITE-ProRule" id="PRU00283"/>
    </source>
</evidence>
<evidence type="ECO:0000256" key="6">
    <source>
        <dbReference type="ARBA" id="ARBA00022741"/>
    </source>
</evidence>